<gene>
    <name evidence="2" type="ORF">KIN20_029608</name>
</gene>
<feature type="compositionally biased region" description="Polar residues" evidence="1">
    <location>
        <begin position="13"/>
        <end position="24"/>
    </location>
</feature>
<dbReference type="AlphaFoldDB" id="A0AAD5R2M3"/>
<evidence type="ECO:0000313" key="3">
    <source>
        <dbReference type="Proteomes" id="UP001196413"/>
    </source>
</evidence>
<feature type="region of interest" description="Disordered" evidence="1">
    <location>
        <begin position="1"/>
        <end position="24"/>
    </location>
</feature>
<dbReference type="Proteomes" id="UP001196413">
    <property type="component" value="Unassembled WGS sequence"/>
</dbReference>
<sequence length="102" mass="11240">MYFNSGGPHHTSCCRQGTYQTQPVSPVREVPINKKKNNKLTIPEEIDFFDKNEQGRTPNGGGGWVAKTKYGSEIGKTPSKAIDGVEAMNGKLKRRPCVARFG</sequence>
<name>A0AAD5R2M3_PARTN</name>
<evidence type="ECO:0000313" key="2">
    <source>
        <dbReference type="EMBL" id="KAJ1368473.1"/>
    </source>
</evidence>
<protein>
    <submittedName>
        <fullName evidence="2">Uncharacterized protein</fullName>
    </submittedName>
</protein>
<organism evidence="2 3">
    <name type="scientific">Parelaphostrongylus tenuis</name>
    <name type="common">Meningeal worm</name>
    <dbReference type="NCBI Taxonomy" id="148309"/>
    <lineage>
        <taxon>Eukaryota</taxon>
        <taxon>Metazoa</taxon>
        <taxon>Ecdysozoa</taxon>
        <taxon>Nematoda</taxon>
        <taxon>Chromadorea</taxon>
        <taxon>Rhabditida</taxon>
        <taxon>Rhabditina</taxon>
        <taxon>Rhabditomorpha</taxon>
        <taxon>Strongyloidea</taxon>
        <taxon>Metastrongylidae</taxon>
        <taxon>Parelaphostrongylus</taxon>
    </lineage>
</organism>
<dbReference type="EMBL" id="JAHQIW010006200">
    <property type="protein sequence ID" value="KAJ1368473.1"/>
    <property type="molecule type" value="Genomic_DNA"/>
</dbReference>
<proteinExistence type="predicted"/>
<comment type="caution">
    <text evidence="2">The sequence shown here is derived from an EMBL/GenBank/DDBJ whole genome shotgun (WGS) entry which is preliminary data.</text>
</comment>
<accession>A0AAD5R2M3</accession>
<reference evidence="2" key="1">
    <citation type="submission" date="2021-06" db="EMBL/GenBank/DDBJ databases">
        <title>Parelaphostrongylus tenuis whole genome reference sequence.</title>
        <authorList>
            <person name="Garwood T.J."/>
            <person name="Larsen P.A."/>
            <person name="Fountain-Jones N.M."/>
            <person name="Garbe J.R."/>
            <person name="Macchietto M.G."/>
            <person name="Kania S.A."/>
            <person name="Gerhold R.W."/>
            <person name="Richards J.E."/>
            <person name="Wolf T.M."/>
        </authorList>
    </citation>
    <scope>NUCLEOTIDE SEQUENCE</scope>
    <source>
        <strain evidence="2">MNPRO001-30</strain>
        <tissue evidence="2">Meninges</tissue>
    </source>
</reference>
<keyword evidence="3" id="KW-1185">Reference proteome</keyword>
<evidence type="ECO:0000256" key="1">
    <source>
        <dbReference type="SAM" id="MobiDB-lite"/>
    </source>
</evidence>